<keyword evidence="2" id="KW-1185">Reference proteome</keyword>
<comment type="caution">
    <text evidence="1">The sequence shown here is derived from an EMBL/GenBank/DDBJ whole genome shotgun (WGS) entry which is preliminary data.</text>
</comment>
<name>A0ACC8XIL8_9FIRM</name>
<evidence type="ECO:0000313" key="1">
    <source>
        <dbReference type="EMBL" id="ONI45119.1"/>
    </source>
</evidence>
<protein>
    <submittedName>
        <fullName evidence="1">Uncharacterized protein</fullName>
    </submittedName>
</protein>
<sequence>MLESEVIDALKYWFEKKVIEFETLENNSFVIGLNFEDPSIQSHSPKPEDYKPLPEKKEINAFTQQEFIHHAKDENLIQLCRFAETCFGRTLSWKDNQTIFDLYNNIKLNVEVIKYLLEYCTEKNISNITTIEKIGIEWAEKNISTLEEAKSYVYNNYYFRVLKSLGMGGVSLTPTHKEFIDKWLNVYKFSIEIILEGCKKTVAQINSPTLAYLDKILTEWHKQQIKKIEDIKKLDKKHEQSQKQKYQQKNVKKIPPKTQNHFQIRSHNWDFEAIKVLEKKYNDETDW</sequence>
<proteinExistence type="predicted"/>
<reference evidence="1" key="1">
    <citation type="submission" date="2016-08" db="EMBL/GenBank/DDBJ databases">
        <authorList>
            <person name="Ngugi D.K."/>
            <person name="Miyake S."/>
            <person name="Stingl U."/>
        </authorList>
    </citation>
    <scope>NUCLEOTIDE SEQUENCE</scope>
    <source>
        <strain evidence="1">SCG-D08WGA-EpuloA1</strain>
    </source>
</reference>
<organism evidence="1 2">
    <name type="scientific">Candidatus Epulonipiscium fishelsonii</name>
    <dbReference type="NCBI Taxonomy" id="77094"/>
    <lineage>
        <taxon>Bacteria</taxon>
        <taxon>Bacillati</taxon>
        <taxon>Bacillota</taxon>
        <taxon>Clostridia</taxon>
        <taxon>Lachnospirales</taxon>
        <taxon>Lachnospiraceae</taxon>
        <taxon>Candidatus Epulonipiscium</taxon>
    </lineage>
</organism>
<dbReference type="Proteomes" id="UP000188637">
    <property type="component" value="Unassembled WGS sequence"/>
</dbReference>
<dbReference type="EMBL" id="LJHD01000072">
    <property type="protein sequence ID" value="ONI45119.1"/>
    <property type="molecule type" value="Genomic_DNA"/>
</dbReference>
<gene>
    <name evidence="1" type="ORF">AN640_05000</name>
</gene>
<accession>A0ACC8XIL8</accession>
<evidence type="ECO:0000313" key="2">
    <source>
        <dbReference type="Proteomes" id="UP000188637"/>
    </source>
</evidence>